<reference evidence="2" key="1">
    <citation type="submission" date="2022-10" db="EMBL/GenBank/DDBJ databases">
        <authorList>
            <person name="Chen Y."/>
            <person name="Dougan E. K."/>
            <person name="Chan C."/>
            <person name="Rhodes N."/>
            <person name="Thang M."/>
        </authorList>
    </citation>
    <scope>NUCLEOTIDE SEQUENCE</scope>
</reference>
<dbReference type="EMBL" id="CAMXCT010003678">
    <property type="protein sequence ID" value="CAI4005736.1"/>
    <property type="molecule type" value="Genomic_DNA"/>
</dbReference>
<comment type="caution">
    <text evidence="2">The sequence shown here is derived from an EMBL/GenBank/DDBJ whole genome shotgun (WGS) entry which is preliminary data.</text>
</comment>
<feature type="non-terminal residue" evidence="2">
    <location>
        <position position="1"/>
    </location>
</feature>
<protein>
    <submittedName>
        <fullName evidence="3">Transposon Ty4-J Gag-Pol polyprotein</fullName>
    </submittedName>
</protein>
<proteinExistence type="predicted"/>
<evidence type="ECO:0000256" key="1">
    <source>
        <dbReference type="SAM" id="MobiDB-lite"/>
    </source>
</evidence>
<dbReference type="Proteomes" id="UP001152797">
    <property type="component" value="Unassembled WGS sequence"/>
</dbReference>
<gene>
    <name evidence="2" type="ORF">C1SCF055_LOCUS31440</name>
</gene>
<accession>A0A9P1D9L2</accession>
<name>A0A9P1D9L2_9DINO</name>
<evidence type="ECO:0000313" key="3">
    <source>
        <dbReference type="EMBL" id="CAL4793048.1"/>
    </source>
</evidence>
<dbReference type="EMBL" id="CAMXCT030003678">
    <property type="protein sequence ID" value="CAL4793048.1"/>
    <property type="molecule type" value="Genomic_DNA"/>
</dbReference>
<reference evidence="3 4" key="2">
    <citation type="submission" date="2024-05" db="EMBL/GenBank/DDBJ databases">
        <authorList>
            <person name="Chen Y."/>
            <person name="Shah S."/>
            <person name="Dougan E. K."/>
            <person name="Thang M."/>
            <person name="Chan C."/>
        </authorList>
    </citation>
    <scope>NUCLEOTIDE SEQUENCE [LARGE SCALE GENOMIC DNA]</scope>
</reference>
<keyword evidence="4" id="KW-1185">Reference proteome</keyword>
<feature type="region of interest" description="Disordered" evidence="1">
    <location>
        <begin position="1"/>
        <end position="23"/>
    </location>
</feature>
<dbReference type="EMBL" id="CAMXCT020003678">
    <property type="protein sequence ID" value="CAL1159111.1"/>
    <property type="molecule type" value="Genomic_DNA"/>
</dbReference>
<dbReference type="AlphaFoldDB" id="A0A9P1D9L2"/>
<organism evidence="2">
    <name type="scientific">Cladocopium goreaui</name>
    <dbReference type="NCBI Taxonomy" id="2562237"/>
    <lineage>
        <taxon>Eukaryota</taxon>
        <taxon>Sar</taxon>
        <taxon>Alveolata</taxon>
        <taxon>Dinophyceae</taxon>
        <taxon>Suessiales</taxon>
        <taxon>Symbiodiniaceae</taxon>
        <taxon>Cladocopium</taxon>
    </lineage>
</organism>
<sequence length="126" mass="13708">EEDRGRGDYVSSDQPQDGVARSSPDEVIAVLDTGCNNTCHGDRWMEKYMAVLGAQPMAEECFIPDCKTIPMSMATLDGEWVPGSIVSVELANSDAPLLLNPHEQKRLGLVIDTAAGTVYKKLELIN</sequence>
<evidence type="ECO:0000313" key="4">
    <source>
        <dbReference type="Proteomes" id="UP001152797"/>
    </source>
</evidence>
<evidence type="ECO:0000313" key="2">
    <source>
        <dbReference type="EMBL" id="CAI4005736.1"/>
    </source>
</evidence>